<dbReference type="InterPro" id="IPR036866">
    <property type="entry name" value="RibonucZ/Hydroxyglut_hydro"/>
</dbReference>
<comment type="caution">
    <text evidence="2">The sequence shown here is derived from an EMBL/GenBank/DDBJ whole genome shotgun (WGS) entry which is preliminary data.</text>
</comment>
<dbReference type="RefSeq" id="WP_095998484.1">
    <property type="nucleotide sequence ID" value="NZ_NSLI01000003.1"/>
</dbReference>
<dbReference type="EMBL" id="NSLI01000003">
    <property type="protein sequence ID" value="PAX08242.1"/>
    <property type="molecule type" value="Genomic_DNA"/>
</dbReference>
<dbReference type="Gene3D" id="1.10.10.10">
    <property type="entry name" value="Winged helix-like DNA-binding domain superfamily/Winged helix DNA-binding domain"/>
    <property type="match status" value="1"/>
</dbReference>
<feature type="domain" description="Metallo-beta-lactamase" evidence="1">
    <location>
        <begin position="46"/>
        <end position="258"/>
    </location>
</feature>
<dbReference type="InterPro" id="IPR050662">
    <property type="entry name" value="Sec-metab_biosynth-thioest"/>
</dbReference>
<dbReference type="Gene3D" id="3.60.15.10">
    <property type="entry name" value="Ribonuclease Z/Hydroxyacylglutathione hydrolase-like"/>
    <property type="match status" value="1"/>
</dbReference>
<dbReference type="InterPro" id="IPR048933">
    <property type="entry name" value="B_lactamase-like_C"/>
</dbReference>
<dbReference type="InterPro" id="IPR036388">
    <property type="entry name" value="WH-like_DNA-bd_sf"/>
</dbReference>
<dbReference type="SUPFAM" id="SSF56281">
    <property type="entry name" value="Metallo-hydrolase/oxidoreductase"/>
    <property type="match status" value="1"/>
</dbReference>
<keyword evidence="3" id="KW-1185">Reference proteome</keyword>
<organism evidence="2 3">
    <name type="scientific">Sphingomonas lenta</name>
    <dbReference type="NCBI Taxonomy" id="1141887"/>
    <lineage>
        <taxon>Bacteria</taxon>
        <taxon>Pseudomonadati</taxon>
        <taxon>Pseudomonadota</taxon>
        <taxon>Alphaproteobacteria</taxon>
        <taxon>Sphingomonadales</taxon>
        <taxon>Sphingomonadaceae</taxon>
        <taxon>Sphingomonas</taxon>
    </lineage>
</organism>
<dbReference type="CDD" id="cd07725">
    <property type="entry name" value="TTHA1429-like_MBL-fold"/>
    <property type="match status" value="1"/>
</dbReference>
<dbReference type="OrthoDB" id="2971563at2"/>
<accession>A0A2A2SGA6</accession>
<name>A0A2A2SGA6_9SPHN</name>
<proteinExistence type="predicted"/>
<sequence length="345" mass="37587">MATALSALRVRNGLTYPFGAIESGAPVELAPGLSVLRIAVPGPLRHVNCYLLADDGGTAVVDTGMNTADARAAWDALSDLRVSRVIGTHFHPDHIGLAGRLCAEHRAPLHMTRGEWLLARMLIADAQDEVPAEQVAFWRMAGWADEQVAHACERGWAGFRRIVAPLSLSYVRIADGDRLAVGGAEWRVVVGSGHSPEHACLLDERRGLLLAGDQVLPRISPNVSVPISEPESNPLGDWLLSIEKLRGLDPDLLVLPGHGDPFTGLHIRLDQMRDEHLERLDALAVHLAEPRRAVDCFAVLFQRPVGPDMLGMATGEALAHLRRLERDGRAVAEDRDGVRWWVATT</sequence>
<dbReference type="AlphaFoldDB" id="A0A2A2SGA6"/>
<evidence type="ECO:0000259" key="1">
    <source>
        <dbReference type="SMART" id="SM00849"/>
    </source>
</evidence>
<dbReference type="GO" id="GO:0016787">
    <property type="term" value="F:hydrolase activity"/>
    <property type="evidence" value="ECO:0007669"/>
    <property type="project" value="UniProtKB-KW"/>
</dbReference>
<dbReference type="Pfam" id="PF00753">
    <property type="entry name" value="Lactamase_B"/>
    <property type="match status" value="1"/>
</dbReference>
<evidence type="ECO:0000313" key="3">
    <source>
        <dbReference type="Proteomes" id="UP000218151"/>
    </source>
</evidence>
<keyword evidence="2" id="KW-0378">Hydrolase</keyword>
<gene>
    <name evidence="2" type="ORF">CKY28_11815</name>
</gene>
<evidence type="ECO:0000313" key="2">
    <source>
        <dbReference type="EMBL" id="PAX08242.1"/>
    </source>
</evidence>
<dbReference type="PANTHER" id="PTHR23131">
    <property type="entry name" value="ENDORIBONUCLEASE LACTB2"/>
    <property type="match status" value="1"/>
</dbReference>
<dbReference type="SMART" id="SM00849">
    <property type="entry name" value="Lactamase_B"/>
    <property type="match status" value="1"/>
</dbReference>
<dbReference type="Proteomes" id="UP000218151">
    <property type="component" value="Unassembled WGS sequence"/>
</dbReference>
<dbReference type="InterPro" id="IPR001279">
    <property type="entry name" value="Metallo-B-lactamas"/>
</dbReference>
<reference evidence="3" key="1">
    <citation type="submission" date="2017-09" db="EMBL/GenBank/DDBJ databases">
        <authorList>
            <person name="Feng G."/>
            <person name="Zhu H."/>
        </authorList>
    </citation>
    <scope>NUCLEOTIDE SEQUENCE [LARGE SCALE GENOMIC DNA]</scope>
    <source>
        <strain evidence="3">1PNM-20</strain>
    </source>
</reference>
<dbReference type="Pfam" id="PF21221">
    <property type="entry name" value="B_lactamase-like_C"/>
    <property type="match status" value="1"/>
</dbReference>
<dbReference type="PANTHER" id="PTHR23131:SF4">
    <property type="entry name" value="METALLO-BETA-LACTAMASE SUPERFAMILY POTEIN"/>
    <property type="match status" value="1"/>
</dbReference>
<protein>
    <submittedName>
        <fullName evidence="2">MBL fold metallo-hydrolase</fullName>
    </submittedName>
</protein>